<feature type="compositionally biased region" description="Basic and acidic residues" evidence="1">
    <location>
        <begin position="276"/>
        <end position="306"/>
    </location>
</feature>
<accession>A0ABV1RNS1</accession>
<evidence type="ECO:0008006" key="5">
    <source>
        <dbReference type="Google" id="ProtNLM"/>
    </source>
</evidence>
<proteinExistence type="predicted"/>
<comment type="caution">
    <text evidence="3">The sequence shown here is derived from an EMBL/GenBank/DDBJ whole genome shotgun (WGS) entry which is preliminary data.</text>
</comment>
<dbReference type="Gene3D" id="2.60.120.260">
    <property type="entry name" value="Galactose-binding domain-like"/>
    <property type="match status" value="1"/>
</dbReference>
<gene>
    <name evidence="3" type="ORF">ABS311_21000</name>
</gene>
<feature type="compositionally biased region" description="Polar residues" evidence="1">
    <location>
        <begin position="253"/>
        <end position="262"/>
    </location>
</feature>
<keyword evidence="2" id="KW-0812">Transmembrane</keyword>
<feature type="compositionally biased region" description="Polar residues" evidence="1">
    <location>
        <begin position="307"/>
        <end position="319"/>
    </location>
</feature>
<evidence type="ECO:0000256" key="2">
    <source>
        <dbReference type="SAM" id="Phobius"/>
    </source>
</evidence>
<dbReference type="EMBL" id="JBELOE010000296">
    <property type="protein sequence ID" value="MER2494360.1"/>
    <property type="molecule type" value="Genomic_DNA"/>
</dbReference>
<evidence type="ECO:0000313" key="4">
    <source>
        <dbReference type="Proteomes" id="UP001467690"/>
    </source>
</evidence>
<dbReference type="RefSeq" id="WP_350403388.1">
    <property type="nucleotide sequence ID" value="NZ_JBELOE010000296.1"/>
</dbReference>
<dbReference type="PANTHER" id="PTHR30273">
    <property type="entry name" value="PERIPLASMIC SIGNAL SENSOR AND SIGMA FACTOR ACTIVATOR FECR-RELATED"/>
    <property type="match status" value="1"/>
</dbReference>
<evidence type="ECO:0000256" key="1">
    <source>
        <dbReference type="SAM" id="MobiDB-lite"/>
    </source>
</evidence>
<keyword evidence="4" id="KW-1185">Reference proteome</keyword>
<reference evidence="3 4" key="1">
    <citation type="submission" date="2024-06" db="EMBL/GenBank/DDBJ databases">
        <authorList>
            <person name="Chen R.Y."/>
        </authorList>
    </citation>
    <scope>NUCLEOTIDE SEQUENCE [LARGE SCALE GENOMIC DNA]</scope>
    <source>
        <strain evidence="3 4">D2</strain>
    </source>
</reference>
<dbReference type="InterPro" id="IPR012373">
    <property type="entry name" value="Ferrdict_sens_TM"/>
</dbReference>
<dbReference type="PANTHER" id="PTHR30273:SF2">
    <property type="entry name" value="PROTEIN FECR"/>
    <property type="match status" value="1"/>
</dbReference>
<evidence type="ECO:0000313" key="3">
    <source>
        <dbReference type="EMBL" id="MER2494360.1"/>
    </source>
</evidence>
<organism evidence="3 4">
    <name type="scientific">Catenovulum sediminis</name>
    <dbReference type="NCBI Taxonomy" id="1740262"/>
    <lineage>
        <taxon>Bacteria</taxon>
        <taxon>Pseudomonadati</taxon>
        <taxon>Pseudomonadota</taxon>
        <taxon>Gammaproteobacteria</taxon>
        <taxon>Alteromonadales</taxon>
        <taxon>Alteromonadaceae</taxon>
        <taxon>Catenovulum</taxon>
    </lineage>
</organism>
<keyword evidence="2" id="KW-1133">Transmembrane helix</keyword>
<protein>
    <recommendedName>
        <fullName evidence="5">FecR protein domain-containing protein</fullName>
    </recommendedName>
</protein>
<feature type="region of interest" description="Disordered" evidence="1">
    <location>
        <begin position="253"/>
        <end position="320"/>
    </location>
</feature>
<feature type="transmembrane region" description="Helical" evidence="2">
    <location>
        <begin position="92"/>
        <end position="113"/>
    </location>
</feature>
<name>A0ABV1RNS1_9ALTE</name>
<sequence length="648" mass="72884">MNKHQDDLIARYIADKTNPAEFQQALQHDPQFKKRAARHFLIHKLLKIKLNQTDTEAFTSSVMAQINQQDKAVAENKPQFKSVAARKVTKHFWYNGLPIAASILVCILLFFAFDQSNTELATVHYGPSARMTKTADKELFTLAAGPFQLLEGTAEITFKNGVILKANAPMHLHIKDKNDIKLVQGQLEVKLPAKSDDFIVQTQNDEYIITSLAANITASDADMYPDLTPIYRQIDLPYSFKIAAHSTQLLPTAEDQTQQSSGVGLPFSANNATNKTENKIENKAKNKAENKAENNTTDKKSEKDAEQTSNTEQDHSPQLQILKGLNSGFETGDLTDWLIDAKSLGFASVKAEAAKSGNYGLHINTMNAGPVFLLIDHKSLPAGFVKKHKQYKISFDIKRVSKNAESADGFTRFTNSYNSDFQATAHGPWFRMPRDNQWQHYEKIIDGADWPTTHTFVEIAFWTPNEEWYLDNVKLVELKPAKNLIQPAVSGFESGKLSAGFNIERQIDRENFAILQVTQEAAIDGNYGLYANTTTGEMQIKFTSNAFTQPRLEKNTDYLFAYDLKVIQGKVSLNHIPNTGNSHFKPKWRNFGFERGKYWVDGEGLVRVRVIIPAHEIPENQAFELNIQMNAGAIAHFDNFELSKISSE</sequence>
<keyword evidence="2" id="KW-0472">Membrane</keyword>
<dbReference type="Proteomes" id="UP001467690">
    <property type="component" value="Unassembled WGS sequence"/>
</dbReference>